<evidence type="ECO:0000259" key="5">
    <source>
        <dbReference type="Pfam" id="PF00205"/>
    </source>
</evidence>
<organism evidence="8 9">
    <name type="scientific">Streptomyces cinnabarinus</name>
    <dbReference type="NCBI Taxonomy" id="67287"/>
    <lineage>
        <taxon>Bacteria</taxon>
        <taxon>Bacillati</taxon>
        <taxon>Actinomycetota</taxon>
        <taxon>Actinomycetes</taxon>
        <taxon>Kitasatosporales</taxon>
        <taxon>Streptomycetaceae</taxon>
        <taxon>Streptomyces</taxon>
    </lineage>
</organism>
<reference evidence="8" key="1">
    <citation type="submission" date="2022-12" db="EMBL/GenBank/DDBJ databases">
        <authorList>
            <person name="Ruckert C."/>
            <person name="Busche T."/>
            <person name="Kalinowski J."/>
            <person name="Wittmann C."/>
        </authorList>
    </citation>
    <scope>NUCLEOTIDE SEQUENCE</scope>
    <source>
        <strain evidence="8">DSM 40467</strain>
    </source>
</reference>
<feature type="domain" description="Thiamine pyrophosphate enzyme TPP-binding" evidence="6">
    <location>
        <begin position="403"/>
        <end position="538"/>
    </location>
</feature>
<dbReference type="Pfam" id="PF02775">
    <property type="entry name" value="TPP_enzyme_C"/>
    <property type="match status" value="1"/>
</dbReference>
<dbReference type="RefSeq" id="WP_269662835.1">
    <property type="nucleotide sequence ID" value="NZ_CP114413.1"/>
</dbReference>
<dbReference type="InterPro" id="IPR012001">
    <property type="entry name" value="Thiamin_PyroP_enz_TPP-bd_dom"/>
</dbReference>
<feature type="domain" description="Thiamine pyrophosphate enzyme N-terminal TPP-binding" evidence="7">
    <location>
        <begin position="6"/>
        <end position="111"/>
    </location>
</feature>
<dbReference type="EMBL" id="CP114413">
    <property type="protein sequence ID" value="WAZ25353.1"/>
    <property type="molecule type" value="Genomic_DNA"/>
</dbReference>
<proteinExistence type="inferred from homology"/>
<dbReference type="InterPro" id="IPR000399">
    <property type="entry name" value="TPP-bd_CS"/>
</dbReference>
<dbReference type="InterPro" id="IPR029035">
    <property type="entry name" value="DHS-like_NAD/FAD-binding_dom"/>
</dbReference>
<comment type="similarity">
    <text evidence="1 3">Belongs to the TPP enzyme family.</text>
</comment>
<keyword evidence="2 3" id="KW-0786">Thiamine pyrophosphate</keyword>
<evidence type="ECO:0000313" key="8">
    <source>
        <dbReference type="EMBL" id="WAZ25353.1"/>
    </source>
</evidence>
<dbReference type="Pfam" id="PF00205">
    <property type="entry name" value="TPP_enzyme_M"/>
    <property type="match status" value="1"/>
</dbReference>
<protein>
    <submittedName>
        <fullName evidence="8">Thiamine pyrophosphate-binding protein</fullName>
    </submittedName>
</protein>
<dbReference type="PROSITE" id="PS00187">
    <property type="entry name" value="TPP_ENZYMES"/>
    <property type="match status" value="1"/>
</dbReference>
<dbReference type="PANTHER" id="PTHR18968:SF133">
    <property type="entry name" value="BENZOYLFORMATE DECARBOXYLASE"/>
    <property type="match status" value="1"/>
</dbReference>
<dbReference type="Proteomes" id="UP001164439">
    <property type="component" value="Chromosome"/>
</dbReference>
<evidence type="ECO:0000259" key="6">
    <source>
        <dbReference type="Pfam" id="PF02775"/>
    </source>
</evidence>
<evidence type="ECO:0000256" key="3">
    <source>
        <dbReference type="RuleBase" id="RU362132"/>
    </source>
</evidence>
<dbReference type="SUPFAM" id="SSF52518">
    <property type="entry name" value="Thiamin diphosphate-binding fold (THDP-binding)"/>
    <property type="match status" value="2"/>
</dbReference>
<evidence type="ECO:0000256" key="2">
    <source>
        <dbReference type="ARBA" id="ARBA00023052"/>
    </source>
</evidence>
<dbReference type="InterPro" id="IPR012000">
    <property type="entry name" value="Thiamin_PyroP_enz_cen_dom"/>
</dbReference>
<feature type="region of interest" description="Disordered" evidence="4">
    <location>
        <begin position="340"/>
        <end position="365"/>
    </location>
</feature>
<sequence>MGTSPARALLDILRSEGVDRVFGNPGTTELPFLAALSAAEDPPEYILGIHEGAVVSMADGYARATARPAFVSLHIAAGLANGLIGLLNARRSRTPLVVMAGQQDRRHLQQDPMLSADLITLAHPAVKAAYDIQHAPDLPLALRRAFALSVRPPAGPVLLSVPMDLLAEDTEVDVPPRTPTPSQGPAPGLDRAAHLLAAATRPVIVAGDGVGREGALPALVRVAEACGAPVHHQPMADCLNFPTTHPLYAGMLPPRHDAIRETLTPYDTVLITGAHAFTPHHYTPGPPLPPGLTVVQLDSDPDEIGRNFPADTGLVGALGPSLDLLAGLLGDRVPEHTAKRRVLRASDRHTADREHTESTARAARSTAPLAPWAAAHAVARGLPPDAVVVEEAITVGLLLRCLVRLDRPGSYTHTVGGGLGWGVGAAVGRRLAEPERPVVAVLGDGSALFGLQGLWSAARLSAPVLFVVLGNGAYRTLQDTYTAMGGHGRCPGTDLGPLDFTRAADFFGVDAVRATSADHLHELVALAGELRGPLLVDVPLRG</sequence>
<dbReference type="InterPro" id="IPR029061">
    <property type="entry name" value="THDP-binding"/>
</dbReference>
<evidence type="ECO:0000313" key="9">
    <source>
        <dbReference type="Proteomes" id="UP001164439"/>
    </source>
</evidence>
<dbReference type="InterPro" id="IPR011766">
    <property type="entry name" value="TPP_enzyme_TPP-bd"/>
</dbReference>
<evidence type="ECO:0000259" key="7">
    <source>
        <dbReference type="Pfam" id="PF02776"/>
    </source>
</evidence>
<keyword evidence="9" id="KW-1185">Reference proteome</keyword>
<dbReference type="CDD" id="cd07035">
    <property type="entry name" value="TPP_PYR_POX_like"/>
    <property type="match status" value="1"/>
</dbReference>
<dbReference type="PANTHER" id="PTHR18968">
    <property type="entry name" value="THIAMINE PYROPHOSPHATE ENZYMES"/>
    <property type="match status" value="1"/>
</dbReference>
<dbReference type="Pfam" id="PF02776">
    <property type="entry name" value="TPP_enzyme_N"/>
    <property type="match status" value="1"/>
</dbReference>
<gene>
    <name evidence="8" type="ORF">STRCI_006846</name>
</gene>
<feature type="compositionally biased region" description="Basic and acidic residues" evidence="4">
    <location>
        <begin position="344"/>
        <end position="358"/>
    </location>
</feature>
<dbReference type="SUPFAM" id="SSF52467">
    <property type="entry name" value="DHS-like NAD/FAD-binding domain"/>
    <property type="match status" value="1"/>
</dbReference>
<accession>A0ABY7KP63</accession>
<dbReference type="InterPro" id="IPR045229">
    <property type="entry name" value="TPP_enz"/>
</dbReference>
<evidence type="ECO:0000256" key="1">
    <source>
        <dbReference type="ARBA" id="ARBA00007812"/>
    </source>
</evidence>
<feature type="domain" description="Thiamine pyrophosphate enzyme central" evidence="5">
    <location>
        <begin position="189"/>
        <end position="323"/>
    </location>
</feature>
<dbReference type="Gene3D" id="3.40.50.1220">
    <property type="entry name" value="TPP-binding domain"/>
    <property type="match status" value="1"/>
</dbReference>
<name>A0ABY7KP63_9ACTN</name>
<dbReference type="Gene3D" id="3.40.50.970">
    <property type="match status" value="2"/>
</dbReference>
<evidence type="ECO:0000256" key="4">
    <source>
        <dbReference type="SAM" id="MobiDB-lite"/>
    </source>
</evidence>